<keyword evidence="2" id="KW-1185">Reference proteome</keyword>
<dbReference type="Pfam" id="PF12686">
    <property type="entry name" value="DUF3800"/>
    <property type="match status" value="1"/>
</dbReference>
<reference evidence="2" key="1">
    <citation type="submission" date="2023-07" db="EMBL/GenBank/DDBJ databases">
        <title>Draft genomic sequences of Priestia flexa CCM isolated from the soil of an abandoned mine contaminated by free cyanide in the high Andean zone of Tacna, Peru.</title>
        <authorList>
            <person name="Caceda Quiroz C.J."/>
            <person name="Maraza Chooque G.J."/>
            <person name="Fora Quispe G.L."/>
            <person name="Carpio Mamani M."/>
        </authorList>
    </citation>
    <scope>NUCLEOTIDE SEQUENCE [LARGE SCALE GENOMIC DNA]</scope>
    <source>
        <strain evidence="2">CCM</strain>
    </source>
</reference>
<protein>
    <submittedName>
        <fullName evidence="1">DUF3800 domain-containing protein</fullName>
    </submittedName>
</protein>
<evidence type="ECO:0000313" key="2">
    <source>
        <dbReference type="Proteomes" id="UP001284771"/>
    </source>
</evidence>
<gene>
    <name evidence="1" type="ORF">RIB56_20165</name>
</gene>
<dbReference type="Proteomes" id="UP001284771">
    <property type="component" value="Unassembled WGS sequence"/>
</dbReference>
<dbReference type="EMBL" id="JAWUZT010000106">
    <property type="protein sequence ID" value="MDW8518426.1"/>
    <property type="molecule type" value="Genomic_DNA"/>
</dbReference>
<dbReference type="RefSeq" id="WP_138116136.1">
    <property type="nucleotide sequence ID" value="NZ_CP040365.1"/>
</dbReference>
<proteinExistence type="predicted"/>
<comment type="caution">
    <text evidence="1">The sequence shown here is derived from an EMBL/GenBank/DDBJ whole genome shotgun (WGS) entry which is preliminary data.</text>
</comment>
<sequence>MLYAFFDETEDNGFFIVGGVISSSKETLSDVIYETRKHIKSGKKGKHYNALLNEIKEYYIYRNNLDYVKKRMFSSLSTKKVKKKGKIIDVPRIDVIILYMKYTKGPDESLKQAKKSALYLEMIGNFLSSEKFKDEEICIVYDDFEDKAFKKGIRDLANSHPNLVEISSGKSNEVKELQIADVCVGSYRRKLNNDDKNNNFGHIEDLVHVFEYEKTY</sequence>
<organism evidence="1 2">
    <name type="scientific">Priestia flexa</name>
    <dbReference type="NCBI Taxonomy" id="86664"/>
    <lineage>
        <taxon>Bacteria</taxon>
        <taxon>Bacillati</taxon>
        <taxon>Bacillota</taxon>
        <taxon>Bacilli</taxon>
        <taxon>Bacillales</taxon>
        <taxon>Bacillaceae</taxon>
        <taxon>Priestia</taxon>
    </lineage>
</organism>
<evidence type="ECO:0000313" key="1">
    <source>
        <dbReference type="EMBL" id="MDW8518426.1"/>
    </source>
</evidence>
<dbReference type="InterPro" id="IPR024524">
    <property type="entry name" value="DUF3800"/>
</dbReference>
<accession>A0ABU4JBN5</accession>
<name>A0ABU4JBN5_9BACI</name>